<proteinExistence type="predicted"/>
<gene>
    <name evidence="2" type="ORF">PGLA2088_LOCUS36215</name>
</gene>
<evidence type="ECO:0000313" key="3">
    <source>
        <dbReference type="Proteomes" id="UP000626109"/>
    </source>
</evidence>
<evidence type="ECO:0000313" key="2">
    <source>
        <dbReference type="EMBL" id="CAE8710933.1"/>
    </source>
</evidence>
<feature type="region of interest" description="Disordered" evidence="1">
    <location>
        <begin position="2751"/>
        <end position="2793"/>
    </location>
</feature>
<feature type="region of interest" description="Disordered" evidence="1">
    <location>
        <begin position="1251"/>
        <end position="1281"/>
    </location>
</feature>
<feature type="compositionally biased region" description="Acidic residues" evidence="1">
    <location>
        <begin position="294"/>
        <end position="323"/>
    </location>
</feature>
<protein>
    <submittedName>
        <fullName evidence="2">Uncharacterized protein</fullName>
    </submittedName>
</protein>
<feature type="region of interest" description="Disordered" evidence="1">
    <location>
        <begin position="2174"/>
        <end position="2193"/>
    </location>
</feature>
<sequence>CLAWQTSRASGFRARLAALRGGLLPDESQQAIDSSSDVSLESGLDALTYVPVEFLHPKDRSRTVTVVALVDTGSTDCELRQSIIDQLGLPTAGRAQVETAANRMVSTAIHETVIRILGQEALVKLSPAEEDEDPSGHNGIGGRIESCNLTTDEDEEFGFLANSDDAMIGFSALAALGLLVDCRARRLVAPLAPGGPKLPSVPFLRGGNHVLLELANPGAPKRKASVRALVDTGCTDIDVSKKEILALGLAVDPFEGAAHFETAGGITIEAPIYRATARMLGREASVRVSPSEENGSDSDGSDGSDGSEDEDDEGSSSDDSDDEALLGHDALAALGLLVDCRHRRLLAAPWSSGPALLTSKATAAVAESADKAKRPRKSTCVCSVAGACVTLKAYVLHGSERWLWASLWAGNMAPRGRPPKSQYVQAGGDGVSVPPAASLVVIRDDSSLSSLIEHPASSGASRAEAFVAVIFFSLRAIPEFIVSEIMSYAPSLSVLMPVSLSIRYMKSCRQTALLQDSSDAVSLASLAKPTGERQVLAGERPRRDPEPQLLKNAIIGQASQTRSNIGQWASAAVYLHSVIQFLLSQCIKCGPGKFTVQVLFLKSLTITAQPLGASILEFENVPHALPRFSATDDDPAQSGSVEMKQSAEITSLEKGNPREPPPVVKNERGRYVWVARAGWGYTMNPEAMIEVQTYAKGELTCDVCGARCGHIYEFRAYPRNGQGERRLHPFIAYISKKCGNGLLGIRSETAKMRELVYKDLLQDNDFEARLEELYRNCSATDFRKLKLELEHFAGEQQSGDLELRRAGQQVSEMMDWGVGALRPVAEDPFRAIARALAPAIHANALASVTLKMPGSSSDSLRPKGYLKEVLRSLQEHQPVPAPTSFSHEEDVTEVLVHLVKVWPIRVELYKFPFGKEIFPPLEEVTPDQVATNTKKKKRTSKDATPLPVLKLVYLSGCKRLHSPVKQHLESDQRQYILEACKDKMAEAKTEFGLVERVQRGPRSSCSRDSSIELPEGELDYDLALKGLVSFEWQDCTSRDNVRPPGQLSIKAMCLGIVKPFFSPWVTCSRRTRMLPNVTRLATKLGERIPDEHFRYGSVQLNQNYSATLHVDKNNHGPSWIIGLGDYEGGQLWVMDDEGDVPVKITARLMGYKHLKVGQTIMGKLHDIKNKWFYFLGQVPHTAMPFTGVWRISLVYFTRKGSLKIGEEIAAEIRGYGFKLPDEAWLTRTAPSGSTVGPRGVVTKACRMSDVQQQEDAADSSEDEVDEDENMHRADDDEEGAGPCLRAADWAQRFRELLGVAWDQVPASFGVCVCSAGLGAAPALALQELLPLGNHKVISLAEDDEAALRFCRQTVKLESAYKNLADFEKEKGFCEVRHSDDMPMPASEEEHLFYGSFLAMPLLNRSGKRTYANDPKARPLKALRAHLSARRPPLALLEVPDWDSIPLSQQRGVLDFLLKGPDEWNLMIPGFSVEITQVDMEKFGVPCSGRRLHILLAHERYAGPEDLKRAADIACFLGSQLPRSSVQELLDSNDDPHVQEVRQKCRAAAAPTVANVKVPGAYTELMRTSDGETWFNSAEPKVRVGLNRVYKRAADAGLDIENLLFNMVSKDEWRDDGLLPAAGSGMHYSFLRHRPLTGREELMCRGYAVSRLNLRGLSDNDLQTLAAKAPGLQATAASLSGLLAVADLSGIVSGGESRTASASSRAWARLRCSSELPFLGAESTIERVKLMAGEEAKPPDDIANRAVVLLSLLSHGSFGTSLGEEAPGAPKKGGVVDAFQKVVALVPADEEPVVSEVVATPAFIGSVDADEPRSWHMRARKLRCWDAQNPPLRFQWALKWVSEAAADSQASDAADIIDAGAKYMMQCMEKHNSPRMFRKNDAQIDGSLHGLSEHLDCLLDAFQPGVESNALAGVMDFALAILLHKRDRRVMLGGAISSTKVIRHLCKLRGQMAFLTHLKDALGAEELLEEEGLWKSVSELLQRMASDHSTELGLSVDSHTKDALAALCQCPAASQSPGLLLALLSLCQSLKPPSPDLHLQVEVEMARLVGKELRQMWETKSDLKGLRHLLECRKAPGHAGRRFASTVKILNEMDEIKIQLGELSGGEKTETLVGIKARLKMAQKDRDTSAQEAQSHSASQKAIEIWMELTRIENLIIASASQPLEDKMKAAAIRERQEADDLKASQDKENQRRHEQKILAVKDSVQQAAVQTQSLLEKSEVGGARGVLVSRMQHPTDMGFQDLQQATRQLIAVASQLPPGVSSAVDVDSILKEAQEAASHYCESPVRLASARTCLRSLGLSPPVVKLLEDGQLLERLAELGTAGPTLLHGLGLPPGADNVLLKAAKDGRFSEDQLVAVVPRGWSRKLSNSTQLWYLFNSITNEPTFVWPLVQDESEALGWQQLDPPMPVGLLGFDLAGQVGNEEAPYIVNKAGQVFCSLCTAKMDRDHAPQRMHQEKRRVWTTLQGTLRDFQESTEAAGGIADVGVSREALLEAWRSDLLSKLQEGSQGNREEERLVLGVFWHSVVQQSWPQLRGAPDVIGELRNALREMVSAAGAPEPLFVDRLPEPGKDFPCFPAPGRRSLELHVDSLEETIDSFSPEELLGEGLVMQENGKVICKFCCDLVEVPCLRMHLHPHYKEAKRHRSLQQTWAEPIEWLKTSGWQLESQRIRCENGEFRCKCNPKPMNLYDLRGEAGHLQSKKHKDFLASLPAPEPGAEAMQREAWALKMPSACEEHIRCLVRQQTSRAKAVAARAPKASPPVPRPMPPVAGPAAGTSTGSREAPDQAPMQEPPLPVMGKDFPRLVKGSSNVAQKDGGLWCSICDIVVKGDEETHIRTKGHVSYETIALDAYKKLQACGDKLWREGVAIKDKNAECSCGKSLNWWQLFEPNHIETKNHMKWHRNSDLPDMKTMPWEEARRRRWQQAFGQSDGQQESAAAPCEPSASSSTQEVSRKIAAQQVPSEVLPPAKKQRVLAEASEETGRAAPNTAEYPEPSTQDLADASKNAENRGVPQLKAPLTWGYFDKGKAKTLYAWCKACSFYVGVVPCPGGIPSPDAAEQGVCRHFDFDSFKSSIGK</sequence>
<feature type="non-terminal residue" evidence="2">
    <location>
        <position position="1"/>
    </location>
</feature>
<reference evidence="2" key="1">
    <citation type="submission" date="2021-02" db="EMBL/GenBank/DDBJ databases">
        <authorList>
            <person name="Dougan E. K."/>
            <person name="Rhodes N."/>
            <person name="Thang M."/>
            <person name="Chan C."/>
        </authorList>
    </citation>
    <scope>NUCLEOTIDE SEQUENCE</scope>
</reference>
<feature type="compositionally biased region" description="Pro residues" evidence="1">
    <location>
        <begin position="2756"/>
        <end position="2768"/>
    </location>
</feature>
<name>A0A813KR78_POLGL</name>
<dbReference type="EMBL" id="CAJNNW010032063">
    <property type="protein sequence ID" value="CAE8710933.1"/>
    <property type="molecule type" value="Genomic_DNA"/>
</dbReference>
<feature type="region of interest" description="Disordered" evidence="1">
    <location>
        <begin position="627"/>
        <end position="663"/>
    </location>
</feature>
<feature type="region of interest" description="Disordered" evidence="1">
    <location>
        <begin position="2920"/>
        <end position="2996"/>
    </location>
</feature>
<comment type="caution">
    <text evidence="2">The sequence shown here is derived from an EMBL/GenBank/DDBJ whole genome shotgun (WGS) entry which is preliminary data.</text>
</comment>
<dbReference type="Proteomes" id="UP000626109">
    <property type="component" value="Unassembled WGS sequence"/>
</dbReference>
<feature type="compositionally biased region" description="Acidic residues" evidence="1">
    <location>
        <begin position="1255"/>
        <end position="1268"/>
    </location>
</feature>
<accession>A0A813KR78</accession>
<organism evidence="2 3">
    <name type="scientific">Polarella glacialis</name>
    <name type="common">Dinoflagellate</name>
    <dbReference type="NCBI Taxonomy" id="89957"/>
    <lineage>
        <taxon>Eukaryota</taxon>
        <taxon>Sar</taxon>
        <taxon>Alveolata</taxon>
        <taxon>Dinophyceae</taxon>
        <taxon>Suessiales</taxon>
        <taxon>Suessiaceae</taxon>
        <taxon>Polarella</taxon>
    </lineage>
</organism>
<feature type="compositionally biased region" description="Low complexity" evidence="1">
    <location>
        <begin position="2932"/>
        <end position="2945"/>
    </location>
</feature>
<feature type="region of interest" description="Disordered" evidence="1">
    <location>
        <begin position="284"/>
        <end position="323"/>
    </location>
</feature>
<evidence type="ECO:0000256" key="1">
    <source>
        <dbReference type="SAM" id="MobiDB-lite"/>
    </source>
</evidence>